<feature type="transmembrane region" description="Helical" evidence="1">
    <location>
        <begin position="220"/>
        <end position="239"/>
    </location>
</feature>
<evidence type="ECO:0000313" key="3">
    <source>
        <dbReference type="EMBL" id="AFI91092.1"/>
    </source>
</evidence>
<dbReference type="OMA" id="HAMNGKP"/>
<feature type="transmembrane region" description="Helical" evidence="1">
    <location>
        <begin position="132"/>
        <end position="152"/>
    </location>
</feature>
<dbReference type="Proteomes" id="UP000008044">
    <property type="component" value="Chromosome"/>
</dbReference>
<dbReference type="PATRIC" id="fig|1166016.3.peg.3059"/>
<dbReference type="InterPro" id="IPR046303">
    <property type="entry name" value="DUF6418"/>
</dbReference>
<dbReference type="EMBL" id="CP003415">
    <property type="protein sequence ID" value="AFI91092.1"/>
    <property type="molecule type" value="Genomic_DNA"/>
</dbReference>
<feature type="transmembrane region" description="Helical" evidence="1">
    <location>
        <begin position="94"/>
        <end position="111"/>
    </location>
</feature>
<organism evidence="3 4">
    <name type="scientific">Pectobacterium parmentieri</name>
    <dbReference type="NCBI Taxonomy" id="1905730"/>
    <lineage>
        <taxon>Bacteria</taxon>
        <taxon>Pseudomonadati</taxon>
        <taxon>Pseudomonadota</taxon>
        <taxon>Gammaproteobacteria</taxon>
        <taxon>Enterobacterales</taxon>
        <taxon>Pectobacteriaceae</taxon>
        <taxon>Pectobacterium</taxon>
    </lineage>
</organism>
<dbReference type="AlphaFoldDB" id="A0A0H3I6B6"/>
<evidence type="ECO:0000313" key="4">
    <source>
        <dbReference type="Proteomes" id="UP000008044"/>
    </source>
</evidence>
<dbReference type="RefSeq" id="WP_014700626.1">
    <property type="nucleotide sequence ID" value="NC_017845.1"/>
</dbReference>
<feature type="domain" description="DUF6418" evidence="2">
    <location>
        <begin position="322"/>
        <end position="425"/>
    </location>
</feature>
<gene>
    <name evidence="3" type="ordered locus">W5S_3009</name>
</gene>
<dbReference type="HOGENOM" id="CLU_613554_0_0_6"/>
<dbReference type="KEGG" id="pec:W5S_3009"/>
<keyword evidence="1" id="KW-0472">Membrane</keyword>
<protein>
    <recommendedName>
        <fullName evidence="2">DUF6418 domain-containing protein</fullName>
    </recommendedName>
</protein>
<feature type="transmembrane region" description="Helical" evidence="1">
    <location>
        <begin position="388"/>
        <end position="406"/>
    </location>
</feature>
<proteinExistence type="predicted"/>
<reference evidence="3 4" key="1">
    <citation type="journal article" date="2012" name="J. Bacteriol.">
        <title>Genome sequence of Pectobacterium sp. strain SCC3193.</title>
        <authorList>
            <person name="Koskinen J.P."/>
            <person name="Laine P."/>
            <person name="Niemi O."/>
            <person name="Nykyri J."/>
            <person name="Harjunpaa H."/>
            <person name="Auvinen P."/>
            <person name="Paulin L."/>
            <person name="Pirhonen M."/>
            <person name="Palva T."/>
            <person name="Holm L."/>
        </authorList>
    </citation>
    <scope>NUCLEOTIDE SEQUENCE [LARGE SCALE GENOMIC DNA]</scope>
    <source>
        <strain evidence="3 4">SCC3193</strain>
    </source>
</reference>
<name>A0A0H3I6B6_PECPM</name>
<feature type="transmembrane region" description="Helical" evidence="1">
    <location>
        <begin position="198"/>
        <end position="214"/>
    </location>
</feature>
<feature type="transmembrane region" description="Helical" evidence="1">
    <location>
        <begin position="12"/>
        <end position="41"/>
    </location>
</feature>
<dbReference type="Pfam" id="PF19982">
    <property type="entry name" value="DUF6418"/>
    <property type="match status" value="1"/>
</dbReference>
<dbReference type="eggNOG" id="ENOG5032WH0">
    <property type="taxonomic scope" value="Bacteria"/>
</dbReference>
<evidence type="ECO:0000256" key="1">
    <source>
        <dbReference type="SAM" id="Phobius"/>
    </source>
</evidence>
<feature type="transmembrane region" description="Helical" evidence="1">
    <location>
        <begin position="172"/>
        <end position="191"/>
    </location>
</feature>
<keyword evidence="1" id="KW-0812">Transmembrane</keyword>
<feature type="transmembrane region" description="Helical" evidence="1">
    <location>
        <begin position="418"/>
        <end position="437"/>
    </location>
</feature>
<accession>A0A0H3I6B6</accession>
<sequence length="447" mass="51394">MKLIFFLGVILYFFTFVFFEIFGATYFLNIVAVLFFLYYCYKLIKLNGDFSSVGIFFIFSYAVTSVICCIAEFGGYFTEIKQFSYLTGATARNTYLAFFTLHFACLSFNFFKKINYSLVPLGGSVAFFERSFITIIYLCMVGVLFFIGVIYGHPNDYGVDRFYYWNNIAPKWGQSLIYFIQICLIFLGRLFAMTKRKIYVFMLFLGLLSFYMTGDKFTGIFNSIVLFFIPVFILSKKILSEIIFDKKFMMLVGSLFFSLLVVTYFSYLFIYSGDGGKAIEMISVRLFLQAQMWWALDSVSNLFSKDINIIWQNFFGFFNEPEQSGIYFLMKQVAPVNVFYTMFEEGVAFTMAYPSNLIYFFGISFSPLAALGCGIIIGVILSILYRTVVGGSAILLPMVTVLYYSVVQAFLMGNTSHFASVRFLLAFSLVLFFILISNSTKLRKNKK</sequence>
<feature type="transmembrane region" description="Helical" evidence="1">
    <location>
        <begin position="357"/>
        <end position="381"/>
    </location>
</feature>
<feature type="transmembrane region" description="Helical" evidence="1">
    <location>
        <begin position="53"/>
        <end position="74"/>
    </location>
</feature>
<keyword evidence="1" id="KW-1133">Transmembrane helix</keyword>
<evidence type="ECO:0000259" key="2">
    <source>
        <dbReference type="Pfam" id="PF19982"/>
    </source>
</evidence>
<feature type="transmembrane region" description="Helical" evidence="1">
    <location>
        <begin position="251"/>
        <end position="271"/>
    </location>
</feature>